<dbReference type="Gene3D" id="1.20.1740.10">
    <property type="entry name" value="Amino acid/polyamine transporter I"/>
    <property type="match status" value="1"/>
</dbReference>
<reference evidence="6 7" key="1">
    <citation type="journal article" date="2020" name="Biotechnol. Biofuels">
        <title>New insights from the biogas microbiome by comprehensive genome-resolved metagenomics of nearly 1600 species originating from multiple anaerobic digesters.</title>
        <authorList>
            <person name="Campanaro S."/>
            <person name="Treu L."/>
            <person name="Rodriguez-R L.M."/>
            <person name="Kovalovszki A."/>
            <person name="Ziels R.M."/>
            <person name="Maus I."/>
            <person name="Zhu X."/>
            <person name="Kougias P.G."/>
            <person name="Basile A."/>
            <person name="Luo G."/>
            <person name="Schluter A."/>
            <person name="Konstantinidis K.T."/>
            <person name="Angelidaki I."/>
        </authorList>
    </citation>
    <scope>NUCLEOTIDE SEQUENCE [LARGE SCALE GENOMIC DNA]</scope>
    <source>
        <strain evidence="6">AS27yjCOA_65</strain>
    </source>
</reference>
<evidence type="ECO:0000256" key="2">
    <source>
        <dbReference type="ARBA" id="ARBA00022692"/>
    </source>
</evidence>
<dbReference type="PIRSF" id="PIRSF006060">
    <property type="entry name" value="AA_transporter"/>
    <property type="match status" value="1"/>
</dbReference>
<feature type="transmembrane region" description="Helical" evidence="5">
    <location>
        <begin position="149"/>
        <end position="171"/>
    </location>
</feature>
<feature type="transmembrane region" description="Helical" evidence="5">
    <location>
        <begin position="83"/>
        <end position="109"/>
    </location>
</feature>
<gene>
    <name evidence="6" type="ORF">GYA55_05945</name>
</gene>
<dbReference type="GO" id="GO:0015179">
    <property type="term" value="F:L-amino acid transmembrane transporter activity"/>
    <property type="evidence" value="ECO:0007669"/>
    <property type="project" value="TreeGrafter"/>
</dbReference>
<feature type="transmembrane region" description="Helical" evidence="5">
    <location>
        <begin position="39"/>
        <end position="62"/>
    </location>
</feature>
<name>A0A7X9IK12_9DELT</name>
<keyword evidence="3 5" id="KW-1133">Transmembrane helix</keyword>
<comment type="caution">
    <text evidence="6">The sequence shown here is derived from an EMBL/GenBank/DDBJ whole genome shotgun (WGS) entry which is preliminary data.</text>
</comment>
<sequence>MKTYKVSWSACVALVIASMVGTGVYTSLGFQLLSIPSPFAIVLLWLLGGLLALCGAFSYAELACMFPRSGGEYNLLKQIYHPSIGFAAGLVSVVVGFAAPVALAAIAFGKYFTSVFAGASELTASVLALLIVSLVHLRSLKFGSRLQNLITFLNVLLMLGLIISGFFFALPQNVSFIPNANDVAYILNAPFAVSLMYVMYSYSGWNAPIYIGDEIADIRKGLSSALILGTIVVLCLYVALNAAFIYSTPIDSLKGQLDVANIAGSSIFGQIGTGIVGSIICIGLLACMSSMMWIGPRVTKTMGEDLGILGIFSKTNANGVPVRAILIQLALALFFILSTTFETVLLFAQSAMLLSSLFCVLGVIVLRIRKPELERLYSCPLYPLTPLLFLAITTFMLYETCSLKPYASGFGIAAFVLAVGLYFLLREKKSQNTMKKGA</sequence>
<protein>
    <submittedName>
        <fullName evidence="6">APC family permease</fullName>
    </submittedName>
</protein>
<dbReference type="Pfam" id="PF13520">
    <property type="entry name" value="AA_permease_2"/>
    <property type="match status" value="1"/>
</dbReference>
<dbReference type="GO" id="GO:0016020">
    <property type="term" value="C:membrane"/>
    <property type="evidence" value="ECO:0007669"/>
    <property type="project" value="UniProtKB-SubCell"/>
</dbReference>
<evidence type="ECO:0000313" key="7">
    <source>
        <dbReference type="Proteomes" id="UP000524246"/>
    </source>
</evidence>
<evidence type="ECO:0000256" key="3">
    <source>
        <dbReference type="ARBA" id="ARBA00022989"/>
    </source>
</evidence>
<feature type="transmembrane region" description="Helical" evidence="5">
    <location>
        <begin position="320"/>
        <end position="338"/>
    </location>
</feature>
<proteinExistence type="predicted"/>
<keyword evidence="2 5" id="KW-0812">Transmembrane</keyword>
<evidence type="ECO:0000256" key="4">
    <source>
        <dbReference type="ARBA" id="ARBA00023136"/>
    </source>
</evidence>
<dbReference type="Proteomes" id="UP000524246">
    <property type="component" value="Unassembled WGS sequence"/>
</dbReference>
<dbReference type="AlphaFoldDB" id="A0A7X9IK12"/>
<comment type="subcellular location">
    <subcellularLocation>
        <location evidence="1">Membrane</location>
        <topology evidence="1">Multi-pass membrane protein</topology>
    </subcellularLocation>
</comment>
<evidence type="ECO:0000256" key="1">
    <source>
        <dbReference type="ARBA" id="ARBA00004141"/>
    </source>
</evidence>
<feature type="transmembrane region" description="Helical" evidence="5">
    <location>
        <begin position="406"/>
        <end position="425"/>
    </location>
</feature>
<evidence type="ECO:0000256" key="5">
    <source>
        <dbReference type="SAM" id="Phobius"/>
    </source>
</evidence>
<accession>A0A7X9IK12</accession>
<evidence type="ECO:0000313" key="6">
    <source>
        <dbReference type="EMBL" id="NMC62697.1"/>
    </source>
</evidence>
<feature type="transmembrane region" description="Helical" evidence="5">
    <location>
        <begin position="344"/>
        <end position="368"/>
    </location>
</feature>
<feature type="transmembrane region" description="Helical" evidence="5">
    <location>
        <begin position="115"/>
        <end position="137"/>
    </location>
</feature>
<organism evidence="6 7">
    <name type="scientific">SAR324 cluster bacterium</name>
    <dbReference type="NCBI Taxonomy" id="2024889"/>
    <lineage>
        <taxon>Bacteria</taxon>
        <taxon>Deltaproteobacteria</taxon>
        <taxon>SAR324 cluster</taxon>
    </lineage>
</organism>
<keyword evidence="4 5" id="KW-0472">Membrane</keyword>
<feature type="transmembrane region" description="Helical" evidence="5">
    <location>
        <begin position="380"/>
        <end position="400"/>
    </location>
</feature>
<dbReference type="InterPro" id="IPR050598">
    <property type="entry name" value="AminoAcid_Transporter"/>
</dbReference>
<dbReference type="PANTHER" id="PTHR11785:SF512">
    <property type="entry name" value="SOBREMESA, ISOFORM B"/>
    <property type="match status" value="1"/>
</dbReference>
<feature type="transmembrane region" description="Helical" evidence="5">
    <location>
        <begin position="183"/>
        <end position="202"/>
    </location>
</feature>
<feature type="transmembrane region" description="Helical" evidence="5">
    <location>
        <begin position="267"/>
        <end position="294"/>
    </location>
</feature>
<dbReference type="PANTHER" id="PTHR11785">
    <property type="entry name" value="AMINO ACID TRANSPORTER"/>
    <property type="match status" value="1"/>
</dbReference>
<dbReference type="InterPro" id="IPR002293">
    <property type="entry name" value="AA/rel_permease1"/>
</dbReference>
<dbReference type="EMBL" id="JAAZON010000255">
    <property type="protein sequence ID" value="NMC62697.1"/>
    <property type="molecule type" value="Genomic_DNA"/>
</dbReference>
<feature type="transmembrane region" description="Helical" evidence="5">
    <location>
        <begin position="222"/>
        <end position="247"/>
    </location>
</feature>